<evidence type="ECO:0000256" key="1">
    <source>
        <dbReference type="SAM" id="MobiDB-lite"/>
    </source>
</evidence>
<proteinExistence type="predicted"/>
<dbReference type="EMBL" id="CQQC01002176">
    <property type="protein sequence ID" value="CNW57492.1"/>
    <property type="molecule type" value="Genomic_DNA"/>
</dbReference>
<evidence type="ECO:0000313" key="5">
    <source>
        <dbReference type="Proteomes" id="UP000039217"/>
    </source>
</evidence>
<dbReference type="AlphaFoldDB" id="A0A655APS1"/>
<evidence type="ECO:0000313" key="2">
    <source>
        <dbReference type="EMBL" id="CKT14830.1"/>
    </source>
</evidence>
<evidence type="ECO:0000313" key="7">
    <source>
        <dbReference type="Proteomes" id="UP000050164"/>
    </source>
</evidence>
<dbReference type="EMBL" id="CNGE01000653">
    <property type="protein sequence ID" value="CKT14830.1"/>
    <property type="molecule type" value="Genomic_DNA"/>
</dbReference>
<dbReference type="Proteomes" id="UP000048948">
    <property type="component" value="Unassembled WGS sequence"/>
</dbReference>
<gene>
    <name evidence="4" type="ORF">ERS007661_04100</name>
    <name evidence="2" type="ORF">ERS027646_03059</name>
    <name evidence="3" type="ORF">ERS027659_04719</name>
</gene>
<evidence type="ECO:0000313" key="3">
    <source>
        <dbReference type="EMBL" id="CKT68087.1"/>
    </source>
</evidence>
<name>A0A655APS1_MYCTX</name>
<protein>
    <submittedName>
        <fullName evidence="3">Uncharacterized protein</fullName>
    </submittedName>
</protein>
<dbReference type="Proteomes" id="UP000050164">
    <property type="component" value="Unassembled WGS sequence"/>
</dbReference>
<feature type="compositionally biased region" description="Polar residues" evidence="1">
    <location>
        <begin position="21"/>
        <end position="48"/>
    </location>
</feature>
<evidence type="ECO:0000313" key="6">
    <source>
        <dbReference type="Proteomes" id="UP000048948"/>
    </source>
</evidence>
<feature type="region of interest" description="Disordered" evidence="1">
    <location>
        <begin position="19"/>
        <end position="54"/>
    </location>
</feature>
<organism evidence="3 7">
    <name type="scientific">Mycobacterium tuberculosis</name>
    <dbReference type="NCBI Taxonomy" id="1773"/>
    <lineage>
        <taxon>Bacteria</taxon>
        <taxon>Bacillati</taxon>
        <taxon>Actinomycetota</taxon>
        <taxon>Actinomycetes</taxon>
        <taxon>Mycobacteriales</taxon>
        <taxon>Mycobacteriaceae</taxon>
        <taxon>Mycobacterium</taxon>
        <taxon>Mycobacterium tuberculosis complex</taxon>
    </lineage>
</organism>
<accession>A0A655APS1</accession>
<evidence type="ECO:0000313" key="4">
    <source>
        <dbReference type="EMBL" id="CNW57492.1"/>
    </source>
</evidence>
<dbReference type="EMBL" id="CNFT01001839">
    <property type="protein sequence ID" value="CKT68087.1"/>
    <property type="molecule type" value="Genomic_DNA"/>
</dbReference>
<sequence length="54" mass="5712">MSRRLPGRPRPRQYCSAILAATSTDTEPESLKNTVSRPAGVMSTSSFASRAAGS</sequence>
<reference evidence="5 6" key="1">
    <citation type="submission" date="2015-03" db="EMBL/GenBank/DDBJ databases">
        <authorList>
            <consortium name="Pathogen Informatics"/>
        </authorList>
    </citation>
    <scope>NUCLEOTIDE SEQUENCE [LARGE SCALE GENOMIC DNA]</scope>
    <source>
        <strain evidence="2 6">Bir 172</strain>
        <strain evidence="3 7">Bir 185</strain>
        <strain evidence="4 5">D00501624</strain>
    </source>
</reference>
<dbReference type="Proteomes" id="UP000039217">
    <property type="component" value="Unassembled WGS sequence"/>
</dbReference>